<dbReference type="InterPro" id="IPR051694">
    <property type="entry name" value="Immunoregulatory_rcpt-like"/>
</dbReference>
<dbReference type="Gene3D" id="2.40.70.10">
    <property type="entry name" value="Acid Proteases"/>
    <property type="match status" value="2"/>
</dbReference>
<feature type="compositionally biased region" description="Basic and acidic residues" evidence="6">
    <location>
        <begin position="580"/>
        <end position="606"/>
    </location>
</feature>
<gene>
    <name evidence="10" type="ORF">IWX90DRAFT_154834</name>
</gene>
<evidence type="ECO:0000256" key="3">
    <source>
        <dbReference type="ARBA" id="ARBA00022692"/>
    </source>
</evidence>
<reference evidence="10 11" key="1">
    <citation type="journal article" date="2022" name="G3 (Bethesda)">
        <title>Enemy or ally: a genomic approach to elucidate the lifestyle of Phyllosticta citrichinaensis.</title>
        <authorList>
            <person name="Buijs V.A."/>
            <person name="Groenewald J.Z."/>
            <person name="Haridas S."/>
            <person name="LaButti K.M."/>
            <person name="Lipzen A."/>
            <person name="Martin F.M."/>
            <person name="Barry K."/>
            <person name="Grigoriev I.V."/>
            <person name="Crous P.W."/>
            <person name="Seidl M.F."/>
        </authorList>
    </citation>
    <scope>NUCLEOTIDE SEQUENCE [LARGE SCALE GENOMIC DNA]</scope>
    <source>
        <strain evidence="10 11">CBS 129764</strain>
    </source>
</reference>
<dbReference type="InterPro" id="IPR021109">
    <property type="entry name" value="Peptidase_aspartic_dom_sf"/>
</dbReference>
<comment type="similarity">
    <text evidence="2">Belongs to the peptidase A1 family.</text>
</comment>
<name>A0ABR1Y043_9PEZI</name>
<feature type="compositionally biased region" description="Basic and acidic residues" evidence="6">
    <location>
        <begin position="489"/>
        <end position="504"/>
    </location>
</feature>
<comment type="caution">
    <text evidence="10">The sequence shown here is derived from an EMBL/GenBank/DDBJ whole genome shotgun (WGS) entry which is preliminary data.</text>
</comment>
<evidence type="ECO:0000256" key="6">
    <source>
        <dbReference type="SAM" id="MobiDB-lite"/>
    </source>
</evidence>
<keyword evidence="4 7" id="KW-1133">Transmembrane helix</keyword>
<dbReference type="PRINTS" id="PR00792">
    <property type="entry name" value="PEPSIN"/>
</dbReference>
<evidence type="ECO:0000259" key="9">
    <source>
        <dbReference type="PROSITE" id="PS51767"/>
    </source>
</evidence>
<dbReference type="PANTHER" id="PTHR15549">
    <property type="entry name" value="PAIRED IMMUNOGLOBULIN-LIKE TYPE 2 RECEPTOR"/>
    <property type="match status" value="1"/>
</dbReference>
<evidence type="ECO:0000313" key="10">
    <source>
        <dbReference type="EMBL" id="KAK8173822.1"/>
    </source>
</evidence>
<dbReference type="InterPro" id="IPR034164">
    <property type="entry name" value="Pepsin-like_dom"/>
</dbReference>
<accession>A0ABR1Y043</accession>
<keyword evidence="8" id="KW-0732">Signal</keyword>
<dbReference type="InterPro" id="IPR001461">
    <property type="entry name" value="Aspartic_peptidase_A1"/>
</dbReference>
<feature type="signal peptide" evidence="8">
    <location>
        <begin position="1"/>
        <end position="21"/>
    </location>
</feature>
<feature type="domain" description="Peptidase A1" evidence="9">
    <location>
        <begin position="42"/>
        <end position="391"/>
    </location>
</feature>
<feature type="transmembrane region" description="Helical" evidence="7">
    <location>
        <begin position="428"/>
        <end position="450"/>
    </location>
</feature>
<dbReference type="SUPFAM" id="SSF50630">
    <property type="entry name" value="Acid proteases"/>
    <property type="match status" value="1"/>
</dbReference>
<dbReference type="Proteomes" id="UP001456524">
    <property type="component" value="Unassembled WGS sequence"/>
</dbReference>
<dbReference type="EMBL" id="JBBWUH010000003">
    <property type="protein sequence ID" value="KAK8173822.1"/>
    <property type="molecule type" value="Genomic_DNA"/>
</dbReference>
<evidence type="ECO:0000256" key="8">
    <source>
        <dbReference type="SAM" id="SignalP"/>
    </source>
</evidence>
<dbReference type="CDD" id="cd05471">
    <property type="entry name" value="pepsin_like"/>
    <property type="match status" value="1"/>
</dbReference>
<keyword evidence="11" id="KW-1185">Reference proteome</keyword>
<dbReference type="PANTHER" id="PTHR15549:SF26">
    <property type="entry name" value="AXIAL BUDDING PATTERN PROTEIN 2-RELATED"/>
    <property type="match status" value="1"/>
</dbReference>
<protein>
    <submittedName>
        <fullName evidence="10">Peptidase aspartic</fullName>
    </submittedName>
</protein>
<feature type="chain" id="PRO_5046779114" evidence="8">
    <location>
        <begin position="22"/>
        <end position="606"/>
    </location>
</feature>
<evidence type="ECO:0000256" key="5">
    <source>
        <dbReference type="ARBA" id="ARBA00023136"/>
    </source>
</evidence>
<evidence type="ECO:0000256" key="2">
    <source>
        <dbReference type="ARBA" id="ARBA00007447"/>
    </source>
</evidence>
<dbReference type="Pfam" id="PF00026">
    <property type="entry name" value="Asp"/>
    <property type="match status" value="1"/>
</dbReference>
<dbReference type="InterPro" id="IPR033121">
    <property type="entry name" value="PEPTIDASE_A1"/>
</dbReference>
<evidence type="ECO:0000256" key="1">
    <source>
        <dbReference type="ARBA" id="ARBA00004167"/>
    </source>
</evidence>
<feature type="region of interest" description="Disordered" evidence="6">
    <location>
        <begin position="489"/>
        <end position="538"/>
    </location>
</feature>
<proteinExistence type="inferred from homology"/>
<feature type="compositionally biased region" description="Basic and acidic residues" evidence="6">
    <location>
        <begin position="523"/>
        <end position="538"/>
    </location>
</feature>
<evidence type="ECO:0000256" key="4">
    <source>
        <dbReference type="ARBA" id="ARBA00022989"/>
    </source>
</evidence>
<dbReference type="CDD" id="cd12087">
    <property type="entry name" value="TM_EGFR-like"/>
    <property type="match status" value="1"/>
</dbReference>
<comment type="subcellular location">
    <subcellularLocation>
        <location evidence="1">Membrane</location>
        <topology evidence="1">Single-pass membrane protein</topology>
    </subcellularLocation>
</comment>
<keyword evidence="5 7" id="KW-0472">Membrane</keyword>
<sequence length="606" mass="65294">MGVFVVLTLVSLLTLTHLANSAPSPISLEPSQYWDGNDGPWSTFQFAVGTPAQSLRLLPATGQSGTWPIVQDGCSSSLTDLSYSACEDDRGGKLFLANESTSWNLTGTYYLTTLYVEPMLGVGINARARFGTDRLRLSWPQNGLATLNKSVIGGIAATGFWIGTFGLAPYDQFFESFNNDAKSTLTDLYDEALIPSRSWAYTAGAYNHEPSTYGSLTIGGYDTTRYESNNIWIGMGDDISRDLLVAVQRVETNLTSTPLLSSANFWFIDSLVASMWFPESVCDAFADAYGLQWDSENSIYLINDTQHETLLARNPTLTFTLAATQTSNATIEITIPYVNLALNASYPFYPNSTRYFPLNRAANTTSYTLGRAFLQNAHVIANYDNSSFNVAPALFPNNGAATNVLSITNATTTAQDSGSSGLSTGAKAGIAVGVVAFALIVAGILGWFLYRRRKQQRLEREAQAAAKAKEAEGAEAAAAAAAAAAEAEAEKKRGGELDAAENSRYEVQGDNDHSKAEMGAGGDGEKRAEMAAGEDGEKRAELFAPNSAAVFEMAAEPVDLPLLETPEHGNSRAGLEEDVQGMRRDVRTPSQIERDRVSANEKRSLL</sequence>
<organism evidence="10 11">
    <name type="scientific">Phyllosticta citrichinensis</name>
    <dbReference type="NCBI Taxonomy" id="1130410"/>
    <lineage>
        <taxon>Eukaryota</taxon>
        <taxon>Fungi</taxon>
        <taxon>Dikarya</taxon>
        <taxon>Ascomycota</taxon>
        <taxon>Pezizomycotina</taxon>
        <taxon>Dothideomycetes</taxon>
        <taxon>Dothideomycetes incertae sedis</taxon>
        <taxon>Botryosphaeriales</taxon>
        <taxon>Phyllostictaceae</taxon>
        <taxon>Phyllosticta</taxon>
    </lineage>
</organism>
<feature type="region of interest" description="Disordered" evidence="6">
    <location>
        <begin position="563"/>
        <end position="606"/>
    </location>
</feature>
<evidence type="ECO:0000313" key="11">
    <source>
        <dbReference type="Proteomes" id="UP001456524"/>
    </source>
</evidence>
<evidence type="ECO:0000256" key="7">
    <source>
        <dbReference type="SAM" id="Phobius"/>
    </source>
</evidence>
<dbReference type="PROSITE" id="PS51767">
    <property type="entry name" value="PEPTIDASE_A1"/>
    <property type="match status" value="1"/>
</dbReference>
<keyword evidence="3 7" id="KW-0812">Transmembrane</keyword>